<protein>
    <submittedName>
        <fullName evidence="1">Uncharacterized protein</fullName>
    </submittedName>
</protein>
<dbReference type="EMBL" id="BMTU01000014">
    <property type="protein sequence ID" value="GGR01432.1"/>
    <property type="molecule type" value="Genomic_DNA"/>
</dbReference>
<keyword evidence="2" id="KW-1185">Reference proteome</keyword>
<name>A0A918C2J9_9ACTN</name>
<evidence type="ECO:0000313" key="2">
    <source>
        <dbReference type="Proteomes" id="UP000656732"/>
    </source>
</evidence>
<comment type="caution">
    <text evidence="1">The sequence shown here is derived from an EMBL/GenBank/DDBJ whole genome shotgun (WGS) entry which is preliminary data.</text>
</comment>
<proteinExistence type="predicted"/>
<reference evidence="1" key="2">
    <citation type="submission" date="2020-09" db="EMBL/GenBank/DDBJ databases">
        <authorList>
            <person name="Sun Q."/>
            <person name="Ohkuma M."/>
        </authorList>
    </citation>
    <scope>NUCLEOTIDE SEQUENCE</scope>
    <source>
        <strain evidence="1">JCM 4403</strain>
    </source>
</reference>
<organism evidence="1 2">
    <name type="scientific">Streptomyces pilosus</name>
    <dbReference type="NCBI Taxonomy" id="28893"/>
    <lineage>
        <taxon>Bacteria</taxon>
        <taxon>Bacillati</taxon>
        <taxon>Actinomycetota</taxon>
        <taxon>Actinomycetes</taxon>
        <taxon>Kitasatosporales</taxon>
        <taxon>Streptomycetaceae</taxon>
        <taxon>Streptomyces</taxon>
    </lineage>
</organism>
<gene>
    <name evidence="1" type="ORF">GCM10010280_56890</name>
</gene>
<sequence length="99" mass="10996">MRTTPFREVLIITAAAAAGAALTARWWSCGRPPHSAPDVPAGDRVEELHWAFRDRTMPPADSPAQVLHHYWNRLHPLQFEGPPSAARTAHHSLLSRSTD</sequence>
<evidence type="ECO:0000313" key="1">
    <source>
        <dbReference type="EMBL" id="GGR01432.1"/>
    </source>
</evidence>
<dbReference type="Proteomes" id="UP000656732">
    <property type="component" value="Unassembled WGS sequence"/>
</dbReference>
<reference evidence="1" key="1">
    <citation type="journal article" date="2014" name="Int. J. Syst. Evol. Microbiol.">
        <title>Complete genome sequence of Corynebacterium casei LMG S-19264T (=DSM 44701T), isolated from a smear-ripened cheese.</title>
        <authorList>
            <consortium name="US DOE Joint Genome Institute (JGI-PGF)"/>
            <person name="Walter F."/>
            <person name="Albersmeier A."/>
            <person name="Kalinowski J."/>
            <person name="Ruckert C."/>
        </authorList>
    </citation>
    <scope>NUCLEOTIDE SEQUENCE</scope>
    <source>
        <strain evidence="1">JCM 4403</strain>
    </source>
</reference>
<accession>A0A918C2J9</accession>
<dbReference type="AlphaFoldDB" id="A0A918C2J9"/>